<dbReference type="EMBL" id="CP111022">
    <property type="protein sequence ID" value="WAR20607.1"/>
    <property type="molecule type" value="Genomic_DNA"/>
</dbReference>
<sequence>MYINDIEASGLPDVFKAFQFIHYVTDKTTERIDPGDLIRVSMDNPELDFPNVLLFMRRSALTEDPLLLEKERVLQSYKTNSR</sequence>
<accession>A0ABY7FHU6</accession>
<dbReference type="Proteomes" id="UP001164746">
    <property type="component" value="Chromosome 11"/>
</dbReference>
<evidence type="ECO:0000313" key="2">
    <source>
        <dbReference type="Proteomes" id="UP001164746"/>
    </source>
</evidence>
<proteinExistence type="predicted"/>
<organism evidence="1 2">
    <name type="scientific">Mya arenaria</name>
    <name type="common">Soft-shell clam</name>
    <dbReference type="NCBI Taxonomy" id="6604"/>
    <lineage>
        <taxon>Eukaryota</taxon>
        <taxon>Metazoa</taxon>
        <taxon>Spiralia</taxon>
        <taxon>Lophotrochozoa</taxon>
        <taxon>Mollusca</taxon>
        <taxon>Bivalvia</taxon>
        <taxon>Autobranchia</taxon>
        <taxon>Heteroconchia</taxon>
        <taxon>Euheterodonta</taxon>
        <taxon>Imparidentia</taxon>
        <taxon>Neoheterodontei</taxon>
        <taxon>Myida</taxon>
        <taxon>Myoidea</taxon>
        <taxon>Myidae</taxon>
        <taxon>Mya</taxon>
    </lineage>
</organism>
<protein>
    <submittedName>
        <fullName evidence="1">Uncharacterized protein</fullName>
    </submittedName>
</protein>
<reference evidence="1" key="1">
    <citation type="submission" date="2022-11" db="EMBL/GenBank/DDBJ databases">
        <title>Centuries of genome instability and evolution in soft-shell clam transmissible cancer (bioRxiv).</title>
        <authorList>
            <person name="Hart S.F.M."/>
            <person name="Yonemitsu M.A."/>
            <person name="Giersch R.M."/>
            <person name="Beal B.F."/>
            <person name="Arriagada G."/>
            <person name="Davis B.W."/>
            <person name="Ostrander E.A."/>
            <person name="Goff S.P."/>
            <person name="Metzger M.J."/>
        </authorList>
    </citation>
    <scope>NUCLEOTIDE SEQUENCE</scope>
    <source>
        <strain evidence="1">MELC-2E11</strain>
        <tissue evidence="1">Siphon/mantle</tissue>
    </source>
</reference>
<keyword evidence="2" id="KW-1185">Reference proteome</keyword>
<gene>
    <name evidence="1" type="ORF">MAR_002445</name>
</gene>
<evidence type="ECO:0000313" key="1">
    <source>
        <dbReference type="EMBL" id="WAR20607.1"/>
    </source>
</evidence>
<name>A0ABY7FHU6_MYAAR</name>